<gene>
    <name evidence="2" type="ORF">A3A27_02625</name>
</gene>
<organism evidence="2 3">
    <name type="scientific">Candidatus Wildermuthbacteria bacterium RIFCSPLOWO2_01_FULL_47_18</name>
    <dbReference type="NCBI Taxonomy" id="1802460"/>
    <lineage>
        <taxon>Bacteria</taxon>
        <taxon>Candidatus Wildermuthiibacteriota</taxon>
    </lineage>
</organism>
<proteinExistence type="predicted"/>
<evidence type="ECO:0000313" key="3">
    <source>
        <dbReference type="Proteomes" id="UP000177287"/>
    </source>
</evidence>
<keyword evidence="1" id="KW-0472">Membrane</keyword>
<name>A0A1G2RHY7_9BACT</name>
<sequence>MKISTEQLRFVRNNLVHLPRVLAEHAFFFTLFLMALAVAISSLAFFFSSASLSKDSGASIQDSEFQQEMFEKVFEQWKEREANFASPNTPNIPNIF</sequence>
<dbReference type="Proteomes" id="UP000177287">
    <property type="component" value="Unassembled WGS sequence"/>
</dbReference>
<protein>
    <submittedName>
        <fullName evidence="2">Uncharacterized protein</fullName>
    </submittedName>
</protein>
<evidence type="ECO:0000313" key="2">
    <source>
        <dbReference type="EMBL" id="OHA71912.1"/>
    </source>
</evidence>
<dbReference type="EMBL" id="MHUF01000027">
    <property type="protein sequence ID" value="OHA71912.1"/>
    <property type="molecule type" value="Genomic_DNA"/>
</dbReference>
<dbReference type="AlphaFoldDB" id="A0A1G2RHY7"/>
<evidence type="ECO:0000256" key="1">
    <source>
        <dbReference type="SAM" id="Phobius"/>
    </source>
</evidence>
<keyword evidence="1" id="KW-1133">Transmembrane helix</keyword>
<keyword evidence="1" id="KW-0812">Transmembrane</keyword>
<comment type="caution">
    <text evidence="2">The sequence shown here is derived from an EMBL/GenBank/DDBJ whole genome shotgun (WGS) entry which is preliminary data.</text>
</comment>
<feature type="transmembrane region" description="Helical" evidence="1">
    <location>
        <begin position="26"/>
        <end position="47"/>
    </location>
</feature>
<reference evidence="2 3" key="1">
    <citation type="journal article" date="2016" name="Nat. Commun.">
        <title>Thousands of microbial genomes shed light on interconnected biogeochemical processes in an aquifer system.</title>
        <authorList>
            <person name="Anantharaman K."/>
            <person name="Brown C.T."/>
            <person name="Hug L.A."/>
            <person name="Sharon I."/>
            <person name="Castelle C.J."/>
            <person name="Probst A.J."/>
            <person name="Thomas B.C."/>
            <person name="Singh A."/>
            <person name="Wilkins M.J."/>
            <person name="Karaoz U."/>
            <person name="Brodie E.L."/>
            <person name="Williams K.H."/>
            <person name="Hubbard S.S."/>
            <person name="Banfield J.F."/>
        </authorList>
    </citation>
    <scope>NUCLEOTIDE SEQUENCE [LARGE SCALE GENOMIC DNA]</scope>
</reference>
<accession>A0A1G2RHY7</accession>